<dbReference type="GO" id="GO:0005634">
    <property type="term" value="C:nucleus"/>
    <property type="evidence" value="ECO:0007669"/>
    <property type="project" value="UniProtKB-SubCell"/>
</dbReference>
<feature type="domain" description="SWIM-type" evidence="7">
    <location>
        <begin position="114"/>
        <end position="150"/>
    </location>
</feature>
<dbReference type="Proteomes" id="UP000541444">
    <property type="component" value="Unassembled WGS sequence"/>
</dbReference>
<sequence length="286" mass="32917">MSSTGQSESTHNFFNGWLPITTGLYSFVTKYEAAFLEVYERESAENFVSEHRYRQVGPHQALLKDAAKIYTRIMFHKLQDQFDPVVCFVAIERHVEGNVRQHTVKSHSGRTESFKLKIDLEKLTSNCGCKLFEYVGLPCCHLLNVFSKYDILKILEAFIMTRWTIGANKFSRSYDESQLEGDNLRHALRHSYLSLRASNLFERASKMKESFDFAVLKLDELESYLQNYDDPLTQINASKPNISTSVTDSLVSGTMILNPLVVQTKGRAKIDHKKGARWKGEWKRLL</sequence>
<dbReference type="PROSITE" id="PS50966">
    <property type="entry name" value="ZF_SWIM"/>
    <property type="match status" value="1"/>
</dbReference>
<evidence type="ECO:0000256" key="4">
    <source>
        <dbReference type="ARBA" id="ARBA00022833"/>
    </source>
</evidence>
<dbReference type="Pfam" id="PF04434">
    <property type="entry name" value="SWIM"/>
    <property type="match status" value="1"/>
</dbReference>
<organism evidence="8 9">
    <name type="scientific">Kingdonia uniflora</name>
    <dbReference type="NCBI Taxonomy" id="39325"/>
    <lineage>
        <taxon>Eukaryota</taxon>
        <taxon>Viridiplantae</taxon>
        <taxon>Streptophyta</taxon>
        <taxon>Embryophyta</taxon>
        <taxon>Tracheophyta</taxon>
        <taxon>Spermatophyta</taxon>
        <taxon>Magnoliopsida</taxon>
        <taxon>Ranunculales</taxon>
        <taxon>Circaeasteraceae</taxon>
        <taxon>Kingdonia</taxon>
    </lineage>
</organism>
<evidence type="ECO:0000313" key="9">
    <source>
        <dbReference type="Proteomes" id="UP000541444"/>
    </source>
</evidence>
<reference evidence="8 9" key="1">
    <citation type="journal article" date="2020" name="IScience">
        <title>Genome Sequencing of the Endangered Kingdonia uniflora (Circaeasteraceae, Ranunculales) Reveals Potential Mechanisms of Evolutionary Specialization.</title>
        <authorList>
            <person name="Sun Y."/>
            <person name="Deng T."/>
            <person name="Zhang A."/>
            <person name="Moore M.J."/>
            <person name="Landis J.B."/>
            <person name="Lin N."/>
            <person name="Zhang H."/>
            <person name="Zhang X."/>
            <person name="Huang J."/>
            <person name="Zhang X."/>
            <person name="Sun H."/>
            <person name="Wang H."/>
        </authorList>
    </citation>
    <scope>NUCLEOTIDE SEQUENCE [LARGE SCALE GENOMIC DNA]</scope>
    <source>
        <strain evidence="8">TB1705</strain>
        <tissue evidence="8">Leaf</tissue>
    </source>
</reference>
<evidence type="ECO:0000256" key="5">
    <source>
        <dbReference type="PROSITE-ProRule" id="PRU00325"/>
    </source>
</evidence>
<keyword evidence="6" id="KW-0539">Nucleus</keyword>
<comment type="similarity">
    <text evidence="1 6">Belongs to the FHY3/FAR1 family.</text>
</comment>
<evidence type="ECO:0000256" key="1">
    <source>
        <dbReference type="ARBA" id="ARBA00005889"/>
    </source>
</evidence>
<evidence type="ECO:0000313" key="8">
    <source>
        <dbReference type="EMBL" id="KAF6145607.1"/>
    </source>
</evidence>
<dbReference type="GO" id="GO:0008270">
    <property type="term" value="F:zinc ion binding"/>
    <property type="evidence" value="ECO:0007669"/>
    <property type="project" value="UniProtKB-UniRule"/>
</dbReference>
<dbReference type="InterPro" id="IPR007527">
    <property type="entry name" value="Znf_SWIM"/>
</dbReference>
<gene>
    <name evidence="8" type="ORF">GIB67_037640</name>
</gene>
<protein>
    <recommendedName>
        <fullName evidence="6">Protein FAR1-RELATED SEQUENCE</fullName>
    </recommendedName>
</protein>
<dbReference type="EMBL" id="JACGCM010002050">
    <property type="protein sequence ID" value="KAF6145607.1"/>
    <property type="molecule type" value="Genomic_DNA"/>
</dbReference>
<evidence type="ECO:0000256" key="3">
    <source>
        <dbReference type="ARBA" id="ARBA00022771"/>
    </source>
</evidence>
<comment type="function">
    <text evidence="6">Putative transcription activator involved in regulating light control of development.</text>
</comment>
<accession>A0A7J7LSQ1</accession>
<dbReference type="SMART" id="SM00575">
    <property type="entry name" value="ZnF_PMZ"/>
    <property type="match status" value="1"/>
</dbReference>
<keyword evidence="2 6" id="KW-0479">Metal-binding</keyword>
<evidence type="ECO:0000256" key="2">
    <source>
        <dbReference type="ARBA" id="ARBA00022723"/>
    </source>
</evidence>
<evidence type="ECO:0000256" key="6">
    <source>
        <dbReference type="RuleBase" id="RU367018"/>
    </source>
</evidence>
<proteinExistence type="inferred from homology"/>
<keyword evidence="4 6" id="KW-0862">Zinc</keyword>
<dbReference type="InterPro" id="IPR006564">
    <property type="entry name" value="Znf_PMZ"/>
</dbReference>
<name>A0A7J7LSQ1_9MAGN</name>
<keyword evidence="9" id="KW-1185">Reference proteome</keyword>
<dbReference type="PANTHER" id="PTHR31669">
    <property type="entry name" value="PROTEIN FAR1-RELATED SEQUENCE 10-RELATED"/>
    <property type="match status" value="1"/>
</dbReference>
<dbReference type="PANTHER" id="PTHR31669:SF302">
    <property type="entry name" value="PROTEIN FAR1-RELATED SEQUENCE"/>
    <property type="match status" value="1"/>
</dbReference>
<keyword evidence="3 5" id="KW-0863">Zinc-finger</keyword>
<comment type="caution">
    <text evidence="8">The sequence shown here is derived from an EMBL/GenBank/DDBJ whole genome shotgun (WGS) entry which is preliminary data.</text>
</comment>
<comment type="subcellular location">
    <subcellularLocation>
        <location evidence="6">Nucleus</location>
    </subcellularLocation>
</comment>
<dbReference type="OrthoDB" id="1726951at2759"/>
<dbReference type="GO" id="GO:0006355">
    <property type="term" value="P:regulation of DNA-templated transcription"/>
    <property type="evidence" value="ECO:0007669"/>
    <property type="project" value="UniProtKB-UniRule"/>
</dbReference>
<dbReference type="AlphaFoldDB" id="A0A7J7LSQ1"/>
<evidence type="ECO:0000259" key="7">
    <source>
        <dbReference type="PROSITE" id="PS50966"/>
    </source>
</evidence>
<dbReference type="InterPro" id="IPR031052">
    <property type="entry name" value="FHY3/FAR1"/>
</dbReference>